<keyword evidence="2" id="KW-1185">Reference proteome</keyword>
<dbReference type="AlphaFoldDB" id="A0A0N5AS68"/>
<evidence type="ECO:0000313" key="2">
    <source>
        <dbReference type="Proteomes" id="UP000046393"/>
    </source>
</evidence>
<feature type="transmembrane region" description="Helical" evidence="1">
    <location>
        <begin position="65"/>
        <end position="89"/>
    </location>
</feature>
<keyword evidence="1" id="KW-0812">Transmembrane</keyword>
<dbReference type="WBParaSite" id="SMUV_0000762201-mRNA-1">
    <property type="protein sequence ID" value="SMUV_0000762201-mRNA-1"/>
    <property type="gene ID" value="SMUV_0000762201"/>
</dbReference>
<feature type="transmembrane region" description="Helical" evidence="1">
    <location>
        <begin position="12"/>
        <end position="34"/>
    </location>
</feature>
<sequence length="188" mass="21004">MKVCVNNFNDSLTVHLHLHICCSVIYFCSILVLVESVVHLPMFRKCGVRFGVRGQLVDFELQARAGVFGCMMILAFGLTHVIVDVLYLMSFADASKEPRAAAEFVNSSLQGYNETCLWKDELIIETDKLCSATKKLISCFKLGHVRLKFQCVETEAIVAVSSIDDERSCVDLGVLESMDVFNFLSFVS</sequence>
<reference evidence="3" key="1">
    <citation type="submission" date="2017-02" db="UniProtKB">
        <authorList>
            <consortium name="WormBaseParasite"/>
        </authorList>
    </citation>
    <scope>IDENTIFICATION</scope>
</reference>
<evidence type="ECO:0000313" key="3">
    <source>
        <dbReference type="WBParaSite" id="SMUV_0000762201-mRNA-1"/>
    </source>
</evidence>
<keyword evidence="1" id="KW-1133">Transmembrane helix</keyword>
<protein>
    <submittedName>
        <fullName evidence="3">Transmembrane protein</fullName>
    </submittedName>
</protein>
<accession>A0A0N5AS68</accession>
<organism evidence="2 3">
    <name type="scientific">Syphacia muris</name>
    <dbReference type="NCBI Taxonomy" id="451379"/>
    <lineage>
        <taxon>Eukaryota</taxon>
        <taxon>Metazoa</taxon>
        <taxon>Ecdysozoa</taxon>
        <taxon>Nematoda</taxon>
        <taxon>Chromadorea</taxon>
        <taxon>Rhabditida</taxon>
        <taxon>Spirurina</taxon>
        <taxon>Oxyuridomorpha</taxon>
        <taxon>Oxyuroidea</taxon>
        <taxon>Oxyuridae</taxon>
        <taxon>Syphacia</taxon>
    </lineage>
</organism>
<dbReference type="Proteomes" id="UP000046393">
    <property type="component" value="Unplaced"/>
</dbReference>
<name>A0A0N5AS68_9BILA</name>
<proteinExistence type="predicted"/>
<keyword evidence="1" id="KW-0472">Membrane</keyword>
<evidence type="ECO:0000256" key="1">
    <source>
        <dbReference type="SAM" id="Phobius"/>
    </source>
</evidence>